<dbReference type="EMBL" id="GAIX01014254">
    <property type="protein sequence ID" value="JAA78306.1"/>
    <property type="molecule type" value="Transcribed_RNA"/>
</dbReference>
<protein>
    <submittedName>
        <fullName evidence="1">Uncharacterized protein</fullName>
    </submittedName>
</protein>
<sequence length="85" mass="9805">MSVWWYQDTAEATRPEQRKFRNYEFPNCPFRGSNPGPSTLTKNVSNNQNEATTCKTYIGIFNDRISYFFIIIPLQSTVSTLSEKG</sequence>
<evidence type="ECO:0000313" key="1">
    <source>
        <dbReference type="EMBL" id="JAA78306.1"/>
    </source>
</evidence>
<proteinExistence type="predicted"/>
<accession>S4NHW2</accession>
<name>S4NHW2_9NEOP</name>
<reference evidence="1" key="1">
    <citation type="journal article" date="2013" name="BMC Genomics">
        <title>Unscrambling butterfly oogenesis.</title>
        <authorList>
            <person name="Carter J.M."/>
            <person name="Baker S.C."/>
            <person name="Pink R."/>
            <person name="Carter D.R."/>
            <person name="Collins A."/>
            <person name="Tomlin J."/>
            <person name="Gibbs M."/>
            <person name="Breuker C.J."/>
        </authorList>
    </citation>
    <scope>NUCLEOTIDE SEQUENCE</scope>
    <source>
        <tissue evidence="1">Ovary</tissue>
    </source>
</reference>
<organism evidence="1">
    <name type="scientific">Pararge aegeria</name>
    <name type="common">speckled wood butterfly</name>
    <dbReference type="NCBI Taxonomy" id="116150"/>
    <lineage>
        <taxon>Eukaryota</taxon>
        <taxon>Metazoa</taxon>
        <taxon>Ecdysozoa</taxon>
        <taxon>Arthropoda</taxon>
        <taxon>Hexapoda</taxon>
        <taxon>Insecta</taxon>
        <taxon>Pterygota</taxon>
        <taxon>Neoptera</taxon>
        <taxon>Endopterygota</taxon>
        <taxon>Lepidoptera</taxon>
        <taxon>Glossata</taxon>
        <taxon>Ditrysia</taxon>
        <taxon>Papilionoidea</taxon>
        <taxon>Nymphalidae</taxon>
        <taxon>Satyrinae</taxon>
        <taxon>Satyrini</taxon>
        <taxon>Parargina</taxon>
        <taxon>Pararge</taxon>
    </lineage>
</organism>
<reference evidence="1" key="2">
    <citation type="submission" date="2013-05" db="EMBL/GenBank/DDBJ databases">
        <authorList>
            <person name="Carter J.-M."/>
            <person name="Baker S.C."/>
            <person name="Pink R."/>
            <person name="Carter D.R.F."/>
            <person name="Collins A."/>
            <person name="Tomlin J."/>
            <person name="Gibbs M."/>
            <person name="Breuker C.J."/>
        </authorList>
    </citation>
    <scope>NUCLEOTIDE SEQUENCE</scope>
    <source>
        <tissue evidence="1">Ovary</tissue>
    </source>
</reference>
<dbReference type="AlphaFoldDB" id="S4NHW2"/>